<organism evidence="3 4">
    <name type="scientific">Methyloceanibacter superfactus</name>
    <dbReference type="NCBI Taxonomy" id="1774969"/>
    <lineage>
        <taxon>Bacteria</taxon>
        <taxon>Pseudomonadati</taxon>
        <taxon>Pseudomonadota</taxon>
        <taxon>Alphaproteobacteria</taxon>
        <taxon>Hyphomicrobiales</taxon>
        <taxon>Hyphomicrobiaceae</taxon>
        <taxon>Methyloceanibacter</taxon>
    </lineage>
</organism>
<dbReference type="AlphaFoldDB" id="A0A1E3VSC3"/>
<protein>
    <submittedName>
        <fullName evidence="3">Uncharacterized protein</fullName>
    </submittedName>
</protein>
<evidence type="ECO:0000256" key="1">
    <source>
        <dbReference type="SAM" id="MobiDB-lite"/>
    </source>
</evidence>
<keyword evidence="2" id="KW-0472">Membrane</keyword>
<dbReference type="STRING" id="1774969.AUC69_14820"/>
<keyword evidence="2" id="KW-1133">Transmembrane helix</keyword>
<sequence length="78" mass="8904">MQLERINKIKKASGDERWQGDERESRAMMSLPFLFFACALGAAWLRHRGVAMGFWVVGLVVMLVLFRVHVTEVLNIGL</sequence>
<dbReference type="InterPro" id="IPR046035">
    <property type="entry name" value="DUF5993"/>
</dbReference>
<name>A0A1E3VSC3_9HYPH</name>
<dbReference type="Proteomes" id="UP000094472">
    <property type="component" value="Unassembled WGS sequence"/>
</dbReference>
<evidence type="ECO:0000256" key="2">
    <source>
        <dbReference type="SAM" id="Phobius"/>
    </source>
</evidence>
<accession>A0A1E3VSC3</accession>
<evidence type="ECO:0000313" key="3">
    <source>
        <dbReference type="EMBL" id="ODR96425.1"/>
    </source>
</evidence>
<reference evidence="3 4" key="1">
    <citation type="journal article" date="2016" name="Environ. Microbiol.">
        <title>New Methyloceanibacter diversity from North Sea sediments includes methanotroph containing solely the soluble methane monooxygenase.</title>
        <authorList>
            <person name="Vekeman B."/>
            <person name="Kerckhof F.M."/>
            <person name="Cremers G."/>
            <person name="de Vos P."/>
            <person name="Vandamme P."/>
            <person name="Boon N."/>
            <person name="Op den Camp H.J."/>
            <person name="Heylen K."/>
        </authorList>
    </citation>
    <scope>NUCLEOTIDE SEQUENCE [LARGE SCALE GENOMIC DNA]</scope>
    <source>
        <strain evidence="3 4">R-67175</strain>
    </source>
</reference>
<evidence type="ECO:0000313" key="4">
    <source>
        <dbReference type="Proteomes" id="UP000094472"/>
    </source>
</evidence>
<keyword evidence="4" id="KW-1185">Reference proteome</keyword>
<feature type="compositionally biased region" description="Basic and acidic residues" evidence="1">
    <location>
        <begin position="12"/>
        <end position="21"/>
    </location>
</feature>
<keyword evidence="2" id="KW-0812">Transmembrane</keyword>
<dbReference type="EMBL" id="LPWF01000029">
    <property type="protein sequence ID" value="ODR96425.1"/>
    <property type="molecule type" value="Genomic_DNA"/>
</dbReference>
<feature type="transmembrane region" description="Helical" evidence="2">
    <location>
        <begin position="27"/>
        <end position="45"/>
    </location>
</feature>
<feature type="region of interest" description="Disordered" evidence="1">
    <location>
        <begin position="1"/>
        <end position="21"/>
    </location>
</feature>
<dbReference type="Pfam" id="PF19455">
    <property type="entry name" value="DUF5993"/>
    <property type="match status" value="1"/>
</dbReference>
<proteinExistence type="predicted"/>
<feature type="transmembrane region" description="Helical" evidence="2">
    <location>
        <begin position="51"/>
        <end position="70"/>
    </location>
</feature>
<comment type="caution">
    <text evidence="3">The sequence shown here is derived from an EMBL/GenBank/DDBJ whole genome shotgun (WGS) entry which is preliminary data.</text>
</comment>
<gene>
    <name evidence="3" type="ORF">AUC69_14820</name>
</gene>